<evidence type="ECO:0000313" key="2">
    <source>
        <dbReference type="EMBL" id="NDK37426.1"/>
    </source>
</evidence>
<dbReference type="InterPro" id="IPR011051">
    <property type="entry name" value="RmlC_Cupin_sf"/>
</dbReference>
<dbReference type="InterPro" id="IPR013096">
    <property type="entry name" value="Cupin_2"/>
</dbReference>
<dbReference type="InterPro" id="IPR052538">
    <property type="entry name" value="Flavonoid_dioxygenase-like"/>
</dbReference>
<evidence type="ECO:0000313" key="3">
    <source>
        <dbReference type="Proteomes" id="UP001429354"/>
    </source>
</evidence>
<comment type="caution">
    <text evidence="2">The sequence shown here is derived from an EMBL/GenBank/DDBJ whole genome shotgun (WGS) entry which is preliminary data.</text>
</comment>
<evidence type="ECO:0000259" key="1">
    <source>
        <dbReference type="Pfam" id="PF07883"/>
    </source>
</evidence>
<dbReference type="RefSeq" id="WP_162347990.1">
    <property type="nucleotide sequence ID" value="NZ_QOVG01000001.1"/>
</dbReference>
<dbReference type="Gene3D" id="2.60.120.10">
    <property type="entry name" value="Jelly Rolls"/>
    <property type="match status" value="1"/>
</dbReference>
<protein>
    <submittedName>
        <fullName evidence="2">Cupin domain-containing protein</fullName>
    </submittedName>
</protein>
<dbReference type="Pfam" id="PF07883">
    <property type="entry name" value="Cupin_2"/>
    <property type="match status" value="1"/>
</dbReference>
<dbReference type="PANTHER" id="PTHR43346:SF1">
    <property type="entry name" value="QUERCETIN 2,3-DIOXYGENASE-RELATED"/>
    <property type="match status" value="1"/>
</dbReference>
<dbReference type="EMBL" id="QOVG01000001">
    <property type="protein sequence ID" value="NDK37426.1"/>
    <property type="molecule type" value="Genomic_DNA"/>
</dbReference>
<reference evidence="2 3" key="1">
    <citation type="submission" date="2018-07" db="EMBL/GenBank/DDBJ databases">
        <title>Whole genome Sequencing of Pseudoxanthomonas gei KCTC 32298 (T).</title>
        <authorList>
            <person name="Kumar S."/>
            <person name="Bansal K."/>
            <person name="Kaur A."/>
            <person name="Patil P."/>
            <person name="Sharma S."/>
            <person name="Patil P.B."/>
        </authorList>
    </citation>
    <scope>NUCLEOTIDE SEQUENCE [LARGE SCALE GENOMIC DNA]</scope>
    <source>
        <strain evidence="2 3">KCTC 32298</strain>
    </source>
</reference>
<name>A0ABX0AAX8_9GAMM</name>
<proteinExistence type="predicted"/>
<dbReference type="Proteomes" id="UP001429354">
    <property type="component" value="Unassembled WGS sequence"/>
</dbReference>
<sequence>MPLFNKDIRKLAKTNNDFRREVLTNAHSQVVVMCLQPGEDIGEEAHAGNDQLLVLVKGKGQVQLKGVASAVAKGSLISVPAGTRHNLVNTGDKPMRLYTVYAPPETAPGTVHATKADALAAGHAHAKASKHRKLQGESA</sequence>
<accession>A0ABX0AAX8</accession>
<dbReference type="SUPFAM" id="SSF51182">
    <property type="entry name" value="RmlC-like cupins"/>
    <property type="match status" value="1"/>
</dbReference>
<dbReference type="CDD" id="cd02223">
    <property type="entry name" value="cupin_Bh2720-like"/>
    <property type="match status" value="1"/>
</dbReference>
<feature type="domain" description="Cupin type-2" evidence="1">
    <location>
        <begin position="32"/>
        <end position="101"/>
    </location>
</feature>
<dbReference type="InterPro" id="IPR014710">
    <property type="entry name" value="RmlC-like_jellyroll"/>
</dbReference>
<gene>
    <name evidence="2" type="ORF">DT603_01010</name>
</gene>
<keyword evidence="3" id="KW-1185">Reference proteome</keyword>
<dbReference type="PANTHER" id="PTHR43346">
    <property type="entry name" value="LIGAND BINDING DOMAIN PROTEIN, PUTATIVE (AFU_ORTHOLOGUE AFUA_6G14370)-RELATED"/>
    <property type="match status" value="1"/>
</dbReference>
<organism evidence="2 3">
    <name type="scientific">Pseudoxanthomonas gei</name>
    <dbReference type="NCBI Taxonomy" id="1383030"/>
    <lineage>
        <taxon>Bacteria</taxon>
        <taxon>Pseudomonadati</taxon>
        <taxon>Pseudomonadota</taxon>
        <taxon>Gammaproteobacteria</taxon>
        <taxon>Lysobacterales</taxon>
        <taxon>Lysobacteraceae</taxon>
        <taxon>Pseudoxanthomonas</taxon>
    </lineage>
</organism>